<keyword evidence="7" id="KW-0238">DNA-binding</keyword>
<proteinExistence type="inferred from homology"/>
<dbReference type="GO" id="GO:0003677">
    <property type="term" value="F:DNA binding"/>
    <property type="evidence" value="ECO:0007669"/>
    <property type="project" value="UniProtKB-KW"/>
</dbReference>
<dbReference type="PANTHER" id="PTHR10629">
    <property type="entry name" value="CYTOSINE-SPECIFIC METHYLTRANSFERASE"/>
    <property type="match status" value="1"/>
</dbReference>
<dbReference type="Gene3D" id="2.30.30.490">
    <property type="match status" value="2"/>
</dbReference>
<dbReference type="InterPro" id="IPR050390">
    <property type="entry name" value="C5-Methyltransferase"/>
</dbReference>
<evidence type="ECO:0000256" key="3">
    <source>
        <dbReference type="ARBA" id="ARBA00022603"/>
    </source>
</evidence>
<dbReference type="OrthoDB" id="5376140at2759"/>
<feature type="compositionally biased region" description="Basic and acidic residues" evidence="11">
    <location>
        <begin position="35"/>
        <end position="45"/>
    </location>
</feature>
<evidence type="ECO:0000313" key="14">
    <source>
        <dbReference type="Proteomes" id="UP000807769"/>
    </source>
</evidence>
<keyword evidence="14" id="KW-1185">Reference proteome</keyword>
<dbReference type="GeneID" id="64625208"/>
<evidence type="ECO:0000256" key="11">
    <source>
        <dbReference type="SAM" id="MobiDB-lite"/>
    </source>
</evidence>
<evidence type="ECO:0000256" key="5">
    <source>
        <dbReference type="ARBA" id="ARBA00022691"/>
    </source>
</evidence>
<comment type="similarity">
    <text evidence="9 10">Belongs to the class I-like SAM-binding methyltransferase superfamily. C5-methyltransferase family.</text>
</comment>
<evidence type="ECO:0000256" key="6">
    <source>
        <dbReference type="ARBA" id="ARBA00022737"/>
    </source>
</evidence>
<feature type="domain" description="BAH" evidence="12">
    <location>
        <begin position="567"/>
        <end position="685"/>
    </location>
</feature>
<dbReference type="PRINTS" id="PR00105">
    <property type="entry name" value="C5METTRFRASE"/>
</dbReference>
<evidence type="ECO:0000256" key="4">
    <source>
        <dbReference type="ARBA" id="ARBA00022679"/>
    </source>
</evidence>
<dbReference type="InterPro" id="IPR029063">
    <property type="entry name" value="SAM-dependent_MTases_sf"/>
</dbReference>
<feature type="compositionally biased region" description="Basic and acidic residues" evidence="11">
    <location>
        <begin position="993"/>
        <end position="1006"/>
    </location>
</feature>
<dbReference type="Pfam" id="PF00145">
    <property type="entry name" value="DNA_methylase"/>
    <property type="match status" value="1"/>
</dbReference>
<feature type="domain" description="BAH" evidence="12">
    <location>
        <begin position="395"/>
        <end position="525"/>
    </location>
</feature>
<comment type="caution">
    <text evidence="13">The sequence shown here is derived from an EMBL/GenBank/DDBJ whole genome shotgun (WGS) entry which is preliminary data.</text>
</comment>
<feature type="compositionally biased region" description="Acidic residues" evidence="11">
    <location>
        <begin position="137"/>
        <end position="147"/>
    </location>
</feature>
<dbReference type="GO" id="GO:0005634">
    <property type="term" value="C:nucleus"/>
    <property type="evidence" value="ECO:0007669"/>
    <property type="project" value="UniProtKB-SubCell"/>
</dbReference>
<evidence type="ECO:0000256" key="7">
    <source>
        <dbReference type="ARBA" id="ARBA00023125"/>
    </source>
</evidence>
<sequence length="1207" mass="139140">MPPRRRPTAFEVTYPSEVRDESGSGTDGGNNRRRQRDDAERYHDSRAKRRKTNERPRAPKYYQPENNELLETEDLVVIGEDPGVLNDGQKPTRILHDFAFFDPTRHLVMVSLSYLNEQRGNNDHMLEGAGKVTSVPENDEDEGQEEDLEDYDPQFIRIKNILGYSIDYTEDEDSMYIESNHARYRLDTPSKDYRHEFRAFFLPHRVVQAIVSSAIREPDLQYRDFLANFSTIEIGSSRLDEQYLWDSVAELRYALEGLENSQQLRTTNIIRHLLTEPAPPILRSIKPRPRPQVPPVAVITSKGSKDLAVLRPENQNATHVTSRIANLATGWFKEQLVVAGPQPRVEPGIPYDDLRKRVKQFVQRVSIRREIQFRSAEQRLRRGSRWLKYITIDGNDYAVGDTIIVAIGNDDQRRPPELPDPEDIPKYATLADYFWFGKILYISDEFENVHVEWFEHSTKTAMEQLGHPQELFLTNICSTVDFDLIVQKVSVQFVDPSKEMPVVGPYNFFYKFIYDSLDGSFTEIPQERLQRGQDELPYNHCPVCSVAEEQEALILHKIHHGVAWKGARYHLRDVVMIKAQEGPCHIGQITRIHIQHSDDDGWIRVRMFGRINKLGLRPAEELKDERHLFVTQDKMNFPISSIIGMCHVYVRAAVPELKEWLEMSPYHFYACYSFPSLDVTSWDHKHTLLPKDLLVCIYCTAENLAEWKQYQEFLKKQKPLRALDPFAGAGAFGMGLEESGCIEVTHAVEISPSAAKTLKANSPKTVVYNQCSNLVLAAAIRSHTNLEVRRLEKIESDITEDPYIPALPKPEEIDCIIAGFPCQPHSRLNMFVKANDRKSNLILNVLSWVDFMQPKYCFFENVRGFLSFGLKVRQAGPYRVKGGIPMGGLKFLIRAMTDMNYQVRYGILQAGHYGTPQTRVRFFMVAAKYGQPLPQLPQPTHAFPTVDALGINFPIGHHINPIWTETGYAPHQFVTIDDAISDLPRFDWANPRPPRDPARRREERERAQMIPVKKCKKDRPWCGYSGEDVEYEHEPTTAFQKWCREEPSKDLQQYTRTYEAIKVERVVSIPMRAGADYRGKTWGHLWEWHFANPSSAAARRGFKPGLYGRVDRNSYFQATVTNVDPSAKQSRVLNPYCKRIVTVRELARSQGFPDKFVFHAENDRVMTMHRQIGNAVPWPVAMAIGRELRKVLVKKWLKERDDAIVVD</sequence>
<dbReference type="InterPro" id="IPR001525">
    <property type="entry name" value="C5_MeTfrase"/>
</dbReference>
<reference evidence="13" key="1">
    <citation type="journal article" date="2020" name="New Phytol.">
        <title>Comparative genomics reveals dynamic genome evolution in host specialist ectomycorrhizal fungi.</title>
        <authorList>
            <person name="Lofgren L.A."/>
            <person name="Nguyen N.H."/>
            <person name="Vilgalys R."/>
            <person name="Ruytinx J."/>
            <person name="Liao H.L."/>
            <person name="Branco S."/>
            <person name="Kuo A."/>
            <person name="LaButti K."/>
            <person name="Lipzen A."/>
            <person name="Andreopoulos W."/>
            <person name="Pangilinan J."/>
            <person name="Riley R."/>
            <person name="Hundley H."/>
            <person name="Na H."/>
            <person name="Barry K."/>
            <person name="Grigoriev I.V."/>
            <person name="Stajich J.E."/>
            <person name="Kennedy P.G."/>
        </authorList>
    </citation>
    <scope>NUCLEOTIDE SEQUENCE</scope>
    <source>
        <strain evidence="13">MN1</strain>
    </source>
</reference>
<evidence type="ECO:0000259" key="12">
    <source>
        <dbReference type="PROSITE" id="PS51038"/>
    </source>
</evidence>
<feature type="region of interest" description="Disordered" evidence="11">
    <location>
        <begin position="987"/>
        <end position="1006"/>
    </location>
</feature>
<dbReference type="GO" id="GO:0032259">
    <property type="term" value="P:methylation"/>
    <property type="evidence" value="ECO:0007669"/>
    <property type="project" value="UniProtKB-KW"/>
</dbReference>
<feature type="region of interest" description="Disordered" evidence="11">
    <location>
        <begin position="1"/>
        <end position="67"/>
    </location>
</feature>
<evidence type="ECO:0000313" key="13">
    <source>
        <dbReference type="EMBL" id="KAG1813993.1"/>
    </source>
</evidence>
<feature type="region of interest" description="Disordered" evidence="11">
    <location>
        <begin position="121"/>
        <end position="147"/>
    </location>
</feature>
<organism evidence="13 14">
    <name type="scientific">Suillus subaureus</name>
    <dbReference type="NCBI Taxonomy" id="48587"/>
    <lineage>
        <taxon>Eukaryota</taxon>
        <taxon>Fungi</taxon>
        <taxon>Dikarya</taxon>
        <taxon>Basidiomycota</taxon>
        <taxon>Agaricomycotina</taxon>
        <taxon>Agaricomycetes</taxon>
        <taxon>Agaricomycetidae</taxon>
        <taxon>Boletales</taxon>
        <taxon>Suillineae</taxon>
        <taxon>Suillaceae</taxon>
        <taxon>Suillus</taxon>
    </lineage>
</organism>
<dbReference type="InterPro" id="IPR043151">
    <property type="entry name" value="BAH_sf"/>
</dbReference>
<dbReference type="InterPro" id="IPR001025">
    <property type="entry name" value="BAH_dom"/>
</dbReference>
<evidence type="ECO:0000256" key="10">
    <source>
        <dbReference type="RuleBase" id="RU000416"/>
    </source>
</evidence>
<keyword evidence="6" id="KW-0677">Repeat</keyword>
<dbReference type="Pfam" id="PF12047">
    <property type="entry name" value="DNMT1-RFD"/>
    <property type="match status" value="1"/>
</dbReference>
<evidence type="ECO:0000256" key="9">
    <source>
        <dbReference type="PROSITE-ProRule" id="PRU01016"/>
    </source>
</evidence>
<protein>
    <recommendedName>
        <fullName evidence="2">DNA (cytosine-5-)-methyltransferase</fullName>
        <ecNumber evidence="2">2.1.1.37</ecNumber>
    </recommendedName>
</protein>
<dbReference type="PROSITE" id="PS51038">
    <property type="entry name" value="BAH"/>
    <property type="match status" value="2"/>
</dbReference>
<keyword evidence="5 9" id="KW-0949">S-adenosyl-L-methionine</keyword>
<feature type="active site" evidence="9">
    <location>
        <position position="822"/>
    </location>
</feature>
<dbReference type="EMBL" id="JABBWG010000022">
    <property type="protein sequence ID" value="KAG1813993.1"/>
    <property type="molecule type" value="Genomic_DNA"/>
</dbReference>
<dbReference type="Gene3D" id="3.90.120.10">
    <property type="entry name" value="DNA Methylase, subunit A, domain 2"/>
    <property type="match status" value="2"/>
</dbReference>
<name>A0A9P7E833_9AGAM</name>
<dbReference type="GO" id="GO:0003886">
    <property type="term" value="F:DNA (cytosine-5-)-methyltransferase activity"/>
    <property type="evidence" value="ECO:0007669"/>
    <property type="project" value="UniProtKB-EC"/>
</dbReference>
<dbReference type="AlphaFoldDB" id="A0A9P7E833"/>
<keyword evidence="3 9" id="KW-0489">Methyltransferase</keyword>
<comment type="subcellular location">
    <subcellularLocation>
        <location evidence="1">Nucleus</location>
    </subcellularLocation>
</comment>
<keyword evidence="4 9" id="KW-0808">Transferase</keyword>
<dbReference type="RefSeq" id="XP_041191629.1">
    <property type="nucleotide sequence ID" value="XM_041331191.1"/>
</dbReference>
<dbReference type="GO" id="GO:0003682">
    <property type="term" value="F:chromatin binding"/>
    <property type="evidence" value="ECO:0007669"/>
    <property type="project" value="InterPro"/>
</dbReference>
<dbReference type="InterPro" id="IPR022702">
    <property type="entry name" value="Cytosine_MeTrfase1_RFD"/>
</dbReference>
<evidence type="ECO:0000256" key="8">
    <source>
        <dbReference type="ARBA" id="ARBA00023242"/>
    </source>
</evidence>
<gene>
    <name evidence="13" type="ORF">BJ212DRAFT_1274983</name>
</gene>
<dbReference type="Proteomes" id="UP000807769">
    <property type="component" value="Unassembled WGS sequence"/>
</dbReference>
<evidence type="ECO:0000256" key="1">
    <source>
        <dbReference type="ARBA" id="ARBA00004123"/>
    </source>
</evidence>
<dbReference type="Pfam" id="PF01426">
    <property type="entry name" value="BAH"/>
    <property type="match status" value="2"/>
</dbReference>
<keyword evidence="8" id="KW-0539">Nucleus</keyword>
<dbReference type="PROSITE" id="PS51679">
    <property type="entry name" value="SAM_MT_C5"/>
    <property type="match status" value="1"/>
</dbReference>
<accession>A0A9P7E833</accession>
<evidence type="ECO:0000256" key="2">
    <source>
        <dbReference type="ARBA" id="ARBA00011975"/>
    </source>
</evidence>
<dbReference type="PANTHER" id="PTHR10629:SF52">
    <property type="entry name" value="DNA (CYTOSINE-5)-METHYLTRANSFERASE 1"/>
    <property type="match status" value="1"/>
</dbReference>
<dbReference type="EC" id="2.1.1.37" evidence="2"/>
<dbReference type="Gene3D" id="3.40.50.150">
    <property type="entry name" value="Vaccinia Virus protein VP39"/>
    <property type="match status" value="1"/>
</dbReference>
<dbReference type="GO" id="GO:0044027">
    <property type="term" value="P:negative regulation of gene expression via chromosomal CpG island methylation"/>
    <property type="evidence" value="ECO:0007669"/>
    <property type="project" value="TreeGrafter"/>
</dbReference>
<dbReference type="NCBIfam" id="TIGR00675">
    <property type="entry name" value="dcm"/>
    <property type="match status" value="1"/>
</dbReference>
<dbReference type="SUPFAM" id="SSF53335">
    <property type="entry name" value="S-adenosyl-L-methionine-dependent methyltransferases"/>
    <property type="match status" value="1"/>
</dbReference>